<feature type="domain" description="CCHC-type" evidence="2">
    <location>
        <begin position="285"/>
        <end position="301"/>
    </location>
</feature>
<dbReference type="InterPro" id="IPR001878">
    <property type="entry name" value="Znf_CCHC"/>
</dbReference>
<reference evidence="3" key="1">
    <citation type="journal article" date="2022" name="Int. J. Mol. Sci.">
        <title>Draft Genome of Tanacetum Coccineum: Genomic Comparison of Closely Related Tanacetum-Family Plants.</title>
        <authorList>
            <person name="Yamashiro T."/>
            <person name="Shiraishi A."/>
            <person name="Nakayama K."/>
            <person name="Satake H."/>
        </authorList>
    </citation>
    <scope>NUCLEOTIDE SEQUENCE</scope>
</reference>
<comment type="caution">
    <text evidence="3">The sequence shown here is derived from an EMBL/GenBank/DDBJ whole genome shotgun (WGS) entry which is preliminary data.</text>
</comment>
<dbReference type="Proteomes" id="UP001151760">
    <property type="component" value="Unassembled WGS sequence"/>
</dbReference>
<organism evidence="3 4">
    <name type="scientific">Tanacetum coccineum</name>
    <dbReference type="NCBI Taxonomy" id="301880"/>
    <lineage>
        <taxon>Eukaryota</taxon>
        <taxon>Viridiplantae</taxon>
        <taxon>Streptophyta</taxon>
        <taxon>Embryophyta</taxon>
        <taxon>Tracheophyta</taxon>
        <taxon>Spermatophyta</taxon>
        <taxon>Magnoliopsida</taxon>
        <taxon>eudicotyledons</taxon>
        <taxon>Gunneridae</taxon>
        <taxon>Pentapetalae</taxon>
        <taxon>asterids</taxon>
        <taxon>campanulids</taxon>
        <taxon>Asterales</taxon>
        <taxon>Asteraceae</taxon>
        <taxon>Asteroideae</taxon>
        <taxon>Anthemideae</taxon>
        <taxon>Anthemidinae</taxon>
        <taxon>Tanacetum</taxon>
    </lineage>
</organism>
<dbReference type="InterPro" id="IPR036875">
    <property type="entry name" value="Znf_CCHC_sf"/>
</dbReference>
<dbReference type="SUPFAM" id="SSF57756">
    <property type="entry name" value="Retrovirus zinc finger-like domains"/>
    <property type="match status" value="1"/>
</dbReference>
<reference evidence="3" key="2">
    <citation type="submission" date="2022-01" db="EMBL/GenBank/DDBJ databases">
        <authorList>
            <person name="Yamashiro T."/>
            <person name="Shiraishi A."/>
            <person name="Satake H."/>
            <person name="Nakayama K."/>
        </authorList>
    </citation>
    <scope>NUCLEOTIDE SEQUENCE</scope>
</reference>
<dbReference type="Pfam" id="PF00098">
    <property type="entry name" value="zf-CCHC"/>
    <property type="match status" value="1"/>
</dbReference>
<evidence type="ECO:0000259" key="2">
    <source>
        <dbReference type="PROSITE" id="PS50158"/>
    </source>
</evidence>
<accession>A0ABQ4X697</accession>
<keyword evidence="1" id="KW-0862">Zinc</keyword>
<gene>
    <name evidence="3" type="ORF">Tco_0655130</name>
</gene>
<evidence type="ECO:0000313" key="4">
    <source>
        <dbReference type="Proteomes" id="UP001151760"/>
    </source>
</evidence>
<proteinExistence type="predicted"/>
<keyword evidence="1" id="KW-0863">Zinc-finger</keyword>
<protein>
    <submittedName>
        <fullName evidence="3">Retrovirus-related pol polyprotein from transposon TNT 1-94</fullName>
    </submittedName>
</protein>
<evidence type="ECO:0000313" key="3">
    <source>
        <dbReference type="EMBL" id="GJS60346.1"/>
    </source>
</evidence>
<keyword evidence="1" id="KW-0479">Metal-binding</keyword>
<keyword evidence="4" id="KW-1185">Reference proteome</keyword>
<name>A0ABQ4X697_9ASTR</name>
<dbReference type="EMBL" id="BQNB010009215">
    <property type="protein sequence ID" value="GJS60346.1"/>
    <property type="molecule type" value="Genomic_DNA"/>
</dbReference>
<dbReference type="Pfam" id="PF14223">
    <property type="entry name" value="Retrotran_gag_2"/>
    <property type="match status" value="1"/>
</dbReference>
<evidence type="ECO:0000256" key="1">
    <source>
        <dbReference type="PROSITE-ProRule" id="PRU00047"/>
    </source>
</evidence>
<dbReference type="PROSITE" id="PS50158">
    <property type="entry name" value="ZF_CCHC"/>
    <property type="match status" value="1"/>
</dbReference>
<dbReference type="Gene3D" id="4.10.60.10">
    <property type="entry name" value="Zinc finger, CCHC-type"/>
    <property type="match status" value="1"/>
</dbReference>
<sequence>MDSMIPIGQRNTVAEYMILFGADNRPPMLDKDFYDSWKSRMELYMQNREHRRMILESKIQADCDMKAINIILQVLPTDIYSLVNHHRDAKDLWEKVQLLMQGTSLTKQEEECKLYDAFDKFAHIKGESLHHYYLRFTQLMNDMNIYKMKLEQFQDNTKFLNSLPPEWSKFVTDVKLVKDLHTTNFDQLHAYLEQHELHANEVRLMRDRNQDPLALVANHQMTPSHFNTYSGLAVPVFKLGDDPIDAINKMMSFLSTVVTSRFPSTNNQLRNSSNPRQQATIHDGRCFNCQGEGHMARQCPKPKRKRDATWFRDKVLLVEAQENGKVLNEEELEFLADPGIAEGLVTHSVITHNAAYQEDDLDAYDSDCDDISIAKAVLMANLSSYGSDVLSEVPHYENTHTDMLNQSVQEMSYSKQTHIVNYPENEITSDSNIIPYS</sequence>
<dbReference type="SMART" id="SM00343">
    <property type="entry name" value="ZnF_C2HC"/>
    <property type="match status" value="1"/>
</dbReference>